<evidence type="ECO:0000313" key="1">
    <source>
        <dbReference type="EMBL" id="KAK1864800.1"/>
    </source>
</evidence>
<reference evidence="1" key="1">
    <citation type="submission" date="2019-11" db="EMBL/GenBank/DDBJ databases">
        <title>Nori genome reveals adaptations in red seaweeds to the harsh intertidal environment.</title>
        <authorList>
            <person name="Wang D."/>
            <person name="Mao Y."/>
        </authorList>
    </citation>
    <scope>NUCLEOTIDE SEQUENCE</scope>
    <source>
        <tissue evidence="1">Gametophyte</tissue>
    </source>
</reference>
<sequence length="398" mass="42372">MAAPPSAQVFHVGTWLRSRAALEGSTHVSAPREVGCYSRDNDRTITYGSRAELKRFREPPPAADLYAGFSTFVPKETAGAPVEPIIRAARAAAFPLERDADFVTYRNNLNKLMLVPYAAAAGGDDWHIHAVLVGATVFLDVVPWEERSPHLAAARAAYSGVKFEALCTAPPPTAADAAADGGGDAVNANAEFCSLVRLRVGRHRLLMSAEIDCYEPTPPGAPPSASTNVLTGYRELKTMAVPRTPAQHARVKGQRLLKYWIQSYLAGVPELFLGFRSDRGELTGTMRVPTRALPDLAAAPGDALLPPPGWDPDGPGGGGGRPPWEPWTCVNALDALLDAIRSQCEAAGNGVPVRLSFATVRGVVTREACPDEEFGERVRAALARSDADDGGGDNREGS</sequence>
<keyword evidence="2" id="KW-1185">Reference proteome</keyword>
<dbReference type="Proteomes" id="UP000798662">
    <property type="component" value="Chromosome 2"/>
</dbReference>
<organism evidence="1 2">
    <name type="scientific">Pyropia yezoensis</name>
    <name type="common">Susabi-nori</name>
    <name type="synonym">Porphyra yezoensis</name>
    <dbReference type="NCBI Taxonomy" id="2788"/>
    <lineage>
        <taxon>Eukaryota</taxon>
        <taxon>Rhodophyta</taxon>
        <taxon>Bangiophyceae</taxon>
        <taxon>Bangiales</taxon>
        <taxon>Bangiaceae</taxon>
        <taxon>Pyropia</taxon>
    </lineage>
</organism>
<evidence type="ECO:0000313" key="2">
    <source>
        <dbReference type="Proteomes" id="UP000798662"/>
    </source>
</evidence>
<name>A0ACC3C488_PYRYE</name>
<proteinExistence type="predicted"/>
<accession>A0ACC3C488</accession>
<comment type="caution">
    <text evidence="1">The sequence shown here is derived from an EMBL/GenBank/DDBJ whole genome shotgun (WGS) entry which is preliminary data.</text>
</comment>
<protein>
    <submittedName>
        <fullName evidence="1">Uncharacterized protein</fullName>
    </submittedName>
</protein>
<dbReference type="EMBL" id="CM020619">
    <property type="protein sequence ID" value="KAK1864800.1"/>
    <property type="molecule type" value="Genomic_DNA"/>
</dbReference>
<gene>
    <name evidence="1" type="ORF">I4F81_007342</name>
</gene>